<evidence type="ECO:0000256" key="4">
    <source>
        <dbReference type="NCBIfam" id="TIGR01814"/>
    </source>
</evidence>
<dbReference type="Pfam" id="PF22580">
    <property type="entry name" value="KYNU_C"/>
    <property type="match status" value="1"/>
</dbReference>
<dbReference type="PANTHER" id="PTHR14084:SF0">
    <property type="entry name" value="KYNURENINASE"/>
    <property type="match status" value="1"/>
</dbReference>
<sequence length="409" mass="44738">MPDRSMILSDVLELDLGDPLRAIRQRFLLPEGIAYFDGHSLGPLPRLTQAKLGEVVNDQWGRQLIGGWNAGWIDAPQRVGAKIAGLIGAKPHEVIIADSTSVNLFKLIVAASRLSQGSALLTETDNFHTDRYIASGAAELAGLDLRIESREKIEDSLDSTTNLLLLTHVHYGTSERYAMAAVTKQARGAGALTIWDLCHSAGAVPLQLNRDGVELAVGCGYKYLNGGPGAPSFLYVAEHLQDRLLSPLRGWMGHAAPFDFSADYVPAPGIDRFLAGTPPILSFAALEAAIEAFDDVPMQSVWEKSIALFELFDRLMSERCPELICVTPRDASRRGSHIAFRHPNAFAICQALIAEGVIGDFRAPDIIRFGLTPLYLRFEDVWSAVESCAAIMDSRSWDQPQFNARQKVT</sequence>
<keyword evidence="1 5" id="KW-0662">Pyridine nucleotide biosynthesis</keyword>
<dbReference type="GO" id="GO:0030429">
    <property type="term" value="F:kynureninase activity"/>
    <property type="evidence" value="ECO:0007669"/>
    <property type="project" value="UniProtKB-EC"/>
</dbReference>
<dbReference type="InterPro" id="IPR015424">
    <property type="entry name" value="PyrdxlP-dep_Trfase"/>
</dbReference>
<comment type="subunit">
    <text evidence="5">Homodimer.</text>
</comment>
<comment type="function">
    <text evidence="5">Catalyzes the cleavage of L-kynurenine (L-Kyn) and L-3-hydroxykynurenine (L-3OHKyn) into anthranilic acid (AA) and 3-hydroxyanthranilic acid (3-OHAA), respectively.</text>
</comment>
<comment type="similarity">
    <text evidence="5">Belongs to the kynureninase family.</text>
</comment>
<evidence type="ECO:0000256" key="1">
    <source>
        <dbReference type="ARBA" id="ARBA00022642"/>
    </source>
</evidence>
<comment type="pathway">
    <text evidence="5">Cofactor biosynthesis; NAD(+) biosynthesis; quinolinate from L-kynurenine: step 2/3.</text>
</comment>
<gene>
    <name evidence="6" type="primary">kynU</name>
    <name evidence="6" type="ORF">LZ518_09905</name>
</gene>
<keyword evidence="2 5" id="KW-0378">Hydrolase</keyword>
<dbReference type="PIRSF" id="PIRSF038800">
    <property type="entry name" value="KYNU"/>
    <property type="match status" value="1"/>
</dbReference>
<evidence type="ECO:0000256" key="5">
    <source>
        <dbReference type="PIRNR" id="PIRNR038800"/>
    </source>
</evidence>
<evidence type="ECO:0000256" key="3">
    <source>
        <dbReference type="ARBA" id="ARBA00022898"/>
    </source>
</evidence>
<comment type="catalytic activity">
    <reaction evidence="5">
        <text>3-hydroxy-L-kynurenine + H2O = 3-hydroxyanthranilate + L-alanine + H(+)</text>
        <dbReference type="Rhea" id="RHEA:25143"/>
        <dbReference type="ChEBI" id="CHEBI:15377"/>
        <dbReference type="ChEBI" id="CHEBI:15378"/>
        <dbReference type="ChEBI" id="CHEBI:36559"/>
        <dbReference type="ChEBI" id="CHEBI:57972"/>
        <dbReference type="ChEBI" id="CHEBI:58125"/>
        <dbReference type="EC" id="3.7.1.3"/>
    </reaction>
</comment>
<dbReference type="Proteomes" id="UP001165383">
    <property type="component" value="Unassembled WGS sequence"/>
</dbReference>
<accession>A0ABT0SAL9</accession>
<proteinExistence type="inferred from homology"/>
<dbReference type="Gene3D" id="3.90.1150.10">
    <property type="entry name" value="Aspartate Aminotransferase, domain 1"/>
    <property type="match status" value="1"/>
</dbReference>
<evidence type="ECO:0000313" key="7">
    <source>
        <dbReference type="Proteomes" id="UP001165383"/>
    </source>
</evidence>
<name>A0ABT0SAL9_9SPHN</name>
<organism evidence="6 7">
    <name type="scientific">Sphingomonas brevis</name>
    <dbReference type="NCBI Taxonomy" id="2908206"/>
    <lineage>
        <taxon>Bacteria</taxon>
        <taxon>Pseudomonadati</taxon>
        <taxon>Pseudomonadota</taxon>
        <taxon>Alphaproteobacteria</taxon>
        <taxon>Sphingomonadales</taxon>
        <taxon>Sphingomonadaceae</taxon>
        <taxon>Sphingomonas</taxon>
    </lineage>
</organism>
<evidence type="ECO:0000313" key="6">
    <source>
        <dbReference type="EMBL" id="MCL6741444.1"/>
    </source>
</evidence>
<dbReference type="EC" id="3.7.1.3" evidence="4 5"/>
<keyword evidence="3 5" id="KW-0663">Pyridoxal phosphate</keyword>
<protein>
    <recommendedName>
        <fullName evidence="4 5">Kynureninase</fullName>
        <ecNumber evidence="4 5">3.7.1.3</ecNumber>
    </recommendedName>
</protein>
<dbReference type="InterPro" id="IPR015421">
    <property type="entry name" value="PyrdxlP-dep_Trfase_major"/>
</dbReference>
<dbReference type="EMBL" id="JAMGBB010000001">
    <property type="protein sequence ID" value="MCL6741444.1"/>
    <property type="molecule type" value="Genomic_DNA"/>
</dbReference>
<dbReference type="InterPro" id="IPR015422">
    <property type="entry name" value="PyrdxlP-dep_Trfase_small"/>
</dbReference>
<comment type="caution">
    <text evidence="6">The sequence shown here is derived from an EMBL/GenBank/DDBJ whole genome shotgun (WGS) entry which is preliminary data.</text>
</comment>
<dbReference type="PANTHER" id="PTHR14084">
    <property type="entry name" value="KYNURENINASE"/>
    <property type="match status" value="1"/>
</dbReference>
<dbReference type="RefSeq" id="WP_249915827.1">
    <property type="nucleotide sequence ID" value="NZ_JAMGBB010000001.1"/>
</dbReference>
<dbReference type="SUPFAM" id="SSF53383">
    <property type="entry name" value="PLP-dependent transferases"/>
    <property type="match status" value="1"/>
</dbReference>
<dbReference type="Gene3D" id="3.40.640.10">
    <property type="entry name" value="Type I PLP-dependent aspartate aminotransferase-like (Major domain)"/>
    <property type="match status" value="1"/>
</dbReference>
<comment type="pathway">
    <text evidence="5">Amino-acid degradation; L-kynurenine degradation; L-alanine and anthranilate from L-kynurenine: step 1/1.</text>
</comment>
<comment type="catalytic activity">
    <reaction evidence="5">
        <text>L-kynurenine + H2O = anthranilate + L-alanine + H(+)</text>
        <dbReference type="Rhea" id="RHEA:16813"/>
        <dbReference type="ChEBI" id="CHEBI:15377"/>
        <dbReference type="ChEBI" id="CHEBI:15378"/>
        <dbReference type="ChEBI" id="CHEBI:16567"/>
        <dbReference type="ChEBI" id="CHEBI:57959"/>
        <dbReference type="ChEBI" id="CHEBI:57972"/>
        <dbReference type="EC" id="3.7.1.3"/>
    </reaction>
</comment>
<reference evidence="6" key="1">
    <citation type="submission" date="2022-05" db="EMBL/GenBank/DDBJ databases">
        <authorList>
            <person name="Jo J.-H."/>
            <person name="Im W.-T."/>
        </authorList>
    </citation>
    <scope>NUCLEOTIDE SEQUENCE</scope>
    <source>
        <strain evidence="6">RB56-2</strain>
    </source>
</reference>
<dbReference type="InterPro" id="IPR010111">
    <property type="entry name" value="Kynureninase"/>
</dbReference>
<keyword evidence="7" id="KW-1185">Reference proteome</keyword>
<dbReference type="NCBIfam" id="TIGR01814">
    <property type="entry name" value="kynureninase"/>
    <property type="match status" value="1"/>
</dbReference>
<evidence type="ECO:0000256" key="2">
    <source>
        <dbReference type="ARBA" id="ARBA00022801"/>
    </source>
</evidence>
<comment type="cofactor">
    <cofactor evidence="5">
        <name>pyridoxal 5'-phosphate</name>
        <dbReference type="ChEBI" id="CHEBI:597326"/>
    </cofactor>
</comment>